<evidence type="ECO:0000313" key="2">
    <source>
        <dbReference type="EMBL" id="SFB84361.1"/>
    </source>
</evidence>
<keyword evidence="1" id="KW-0732">Signal</keyword>
<evidence type="ECO:0000313" key="3">
    <source>
        <dbReference type="Proteomes" id="UP000240042"/>
    </source>
</evidence>
<protein>
    <recommendedName>
        <fullName evidence="4">Cadherin-like beta sandwich domain-containing protein</fullName>
    </recommendedName>
</protein>
<evidence type="ECO:0008006" key="4">
    <source>
        <dbReference type="Google" id="ProtNLM"/>
    </source>
</evidence>
<feature type="chain" id="PRO_5015167963" description="Cadherin-like beta sandwich domain-containing protein" evidence="1">
    <location>
        <begin position="21"/>
        <end position="2974"/>
    </location>
</feature>
<dbReference type="RefSeq" id="WP_092319331.1">
    <property type="nucleotide sequence ID" value="NZ_FOKY01000010.1"/>
</dbReference>
<sequence>MTRMFLKVFALILLSGCSLTKKEAFNLKYNERRVIDTFEKVPLYSINSDGSFNCDDYTVFEFDGDLLVAQFERRAKTHYTSTEKYAVEIIEDVSPLEGLYRLHGSGSYGGKYVGITAITNGGGSYAKLALGDDREGLLEQSREIVYWQYASYPLVGRAFNSFTNNEVIVRLNENDLKYHVQTTTNAVFKTDASGTVPEKIYFTNVQPDPANPHAPTKTELGSVTVTGVQLFPPSIEVYSLQDGKFFGIEYHTNTQLEKLQMRFAHESTLDGVLSHLQKRSADYDWESEKTADIPHRVLSLVAGNPIVTLSPYSANPIGSSTTPIIIQAAYDWENTTQYDFDLDSMTAEVITVYDKITNVSAYKVRMISDLSETKGVIQFTGRGVLNQQYGLLEITNKASLAGYLVLAMSENDLTAAGAVKAPVQDKVIAQQPHRVVIEMQRRGKSWVGVQDSGIYSMTNTTNWTFDSEKLLVQAKIMTNTTPKTSTYKIKMLNNFSDNRGSFKLLTTTETIPGLTADTDSKAFENYVLAVKLGSGVDNVRAMLEINESQAKAEELLEKRVVWNLYEQSAVPSGNRIIKTLASINPWIKLSSSGYYTETETEVWWFDPDAMSAVVMEISNNGGNVTTNGASYEVEMAIDLGTVEGGFKLKNPTPIDQDYPNVTTPNNALILNTTFQDKFMYVLTGTAVNASKAYIGIGDTIDEAKANKPSVKNNYHTLDNAPLSAITIEAAVDNAKNKGHKYVALQAPAAASTGSYLPYDTEEFIFSADPLQVEITVITADNTRKKETHPIQIVRAINSTEAIFKYLGTGSLAGKFAGFRVQEASGSVPGTHLIITNADSLADAESELQKLKIANQWTHDLKEERLVPDTNFNNNLGPWGAVDLALESSGTTYDHLLYDYHNTTNFTFDTTTKTIKVDLINRDITNSSTYEYEVMSQEEVVSPQKHTTIVRLTGDGAWNTRYLGVERLSHILDSKAFKYSKIIMSDTYGDTVTALTTAAANYYEVSALDFPKNAIQRADGDAASGAIGDTLVMVDDKGIWNADNTQELRFRSSDMTVNISDVDATGTRSHRYNIIVERTTTAPVNVTDEAEAILYLKSFENNDTAKLHKKFVKMKVESGSTPKKVRFVTADNKSDVETAFTALNGQPNQWNFQDRTSTAIDVRVIATAGDKIWTKLASNLYYWDSEQVEQWAFDAAMKTVRIVSTNGSVIKTENYRIGMKESISATEGIFLLAGSTASDTMYNGHMAYLGFGTGVNDRDANGLLLTTSVGDEATRIAHLKSEAQKMNAAHNWNLREKSLAELSNRAIANAAKVAEWRSLEDKSTAGTLKYDNNNYTSLKISADTANNKLTNVVIQKVGTGAKGPITFQHKMHQDVSDYRGIFQLYNGNDAEYTNKYMAIELGTAVNDRLLKVGIGDTPLDAQNKLNEQTIWNYMDKNMAVADDRIVQEAVSRGSHIWISYRDNPVVGAGDNPLYTSANSTNLMFIRDNQTLKMQYITTTGSVTTTLEFVYGYTMIEDESALKGVFKLSGFGSFADMFVAGELGTAGTSESNRARIAFGTDTEESKQALAATNAQDLWNIFERKSLLLGAQVITTAQARATLVSLDDNELYDPRNTKEFVFNNDPSALNPSVQVTTLIRDVPAQYRYDIEMLEDTSTDEGYFRLDNQGSPDHNKFYGLKFNSGSGAPDKAQLVEGTSLVDVKNKLAALGNKYTVREKTTVPSALNFITKAQEAVEFVSLTSNKVYVPVHTDTIKFDEATRTMNVISLDTNKATLSHNYYLLLVSNTTDTSAWFNLKSDGTTATHPWHGKYIYLTSTAVGNKMGEIRMGMGDTMAAAQSDYNDNHTVSGYTYRAYENVKWVRRDVVDIPSDVLELLVKDNKTIAAVRGGYYHPNENESWTFDPTHRKLTINERGSRTEREAYFMMDYNNTTSLHTRIKVNAYPSIMTTVPAQYFHMILDIRPEFRKKYFVKMNYAADVDSASNGAEHWKLPIMRNRDIAILSTRILTNMGADIDYRPIDVDGQRIAGYGYKVVSINSNMGAVGSGSADPTVRDNLHIEVGDALVTDTINNKQQYVSVIMQDLGANDAVVMLERRDGADNSPLTNTFLAIRRGVDADEKRLKVASGVTAQEALDNLAVLNYWNYIDNSVLNIDNNLITLLFATGKTWVQTQGSAYNANNTTNWIFNPTARSLNIYYISGNGMQTNTETYAYTMIEKTSDTDGIFQLRGYGVYNYKFVKLTRNNANVRFAVGTTIAAAKASHAALTTDNLKEQSSIMPGHQLITKAIGYGLLAGLDSRGLHDPQNTTNMQFQNNSGDLQVIITEYRNGVPIPNSYGIEMIQDSLTDGKFILRGYGTLANKFARLKHLDETANQQTVSFVFGDTEDVVDAAPMTENTHRNKNGIPQDQGLLDKIVLQQPFVSLTDKKVYVPTSSDEFSITKISAVSGVSAENVVMSVISANGSSSASHTYNMIQVSNNTTTGEATYYLKGTSSHKPWDGKYVLFVVGIWESNDVVSLRMGMGDTMVAMTNDYSNNKIATGFTARRWQQAKFVRKRQYASDDVLLEMIKQSPTISITRGGYNDARDIDEWTFDVPQRKISIRKGNSFGSGSPITTSEYYFEIYKNDVSKLETGLYLNSYGTGGGGVAAYSYFKMSTEPHRRDNFVSMNYSATESLAADIATNQQFALTHPLWRNISKATLSMATLTNMVPNRQWVPVNASAAIQAGTAYMSTNFAAYAHNTAPGGAWRDNLSLRVQQVNTSGAWQGNFDRYVPVPYQYNGPYDTILMLERVTNAFPNTHKDKFVAIRVGTGINSYTAKIGYGNTLQDALSQREALTHWNYRPIEGTGTVDVENYLRANSRWGGRPYLDGAPIGGMWVQYESSTAQYGTLIGIQGPGDPQGQHIPYQLELVYRFDNPESNGVVFKLIGYGQYGGKFIRFNKKTGTADGSRIKMVLGSDEAGVNASWSAAPANNFESGLNVIP</sequence>
<proteinExistence type="predicted"/>
<keyword evidence="3" id="KW-1185">Reference proteome</keyword>
<dbReference type="STRING" id="34097.SAMN02745150_01042"/>
<organism evidence="2 3">
    <name type="scientific">Brevinema andersonii</name>
    <dbReference type="NCBI Taxonomy" id="34097"/>
    <lineage>
        <taxon>Bacteria</taxon>
        <taxon>Pseudomonadati</taxon>
        <taxon>Spirochaetota</taxon>
        <taxon>Spirochaetia</taxon>
        <taxon>Brevinematales</taxon>
        <taxon>Brevinemataceae</taxon>
        <taxon>Brevinema</taxon>
    </lineage>
</organism>
<evidence type="ECO:0000256" key="1">
    <source>
        <dbReference type="SAM" id="SignalP"/>
    </source>
</evidence>
<dbReference type="EMBL" id="FOKY01000010">
    <property type="protein sequence ID" value="SFB84361.1"/>
    <property type="molecule type" value="Genomic_DNA"/>
</dbReference>
<dbReference type="Proteomes" id="UP000240042">
    <property type="component" value="Unassembled WGS sequence"/>
</dbReference>
<gene>
    <name evidence="2" type="ORF">SAMN02745150_01042</name>
</gene>
<reference evidence="3" key="1">
    <citation type="submission" date="2016-10" db="EMBL/GenBank/DDBJ databases">
        <authorList>
            <person name="Varghese N."/>
            <person name="Submissions S."/>
        </authorList>
    </citation>
    <scope>NUCLEOTIDE SEQUENCE [LARGE SCALE GENOMIC DNA]</scope>
    <source>
        <strain evidence="3">ATCC 43811</strain>
    </source>
</reference>
<feature type="signal peptide" evidence="1">
    <location>
        <begin position="1"/>
        <end position="20"/>
    </location>
</feature>
<name>A0A1I1EB83_BREAD</name>
<accession>A0A1I1EB83</accession>